<keyword evidence="2" id="KW-1185">Reference proteome</keyword>
<accession>A0ABN7PI48</accession>
<reference evidence="1" key="1">
    <citation type="submission" date="2021-03" db="EMBL/GenBank/DDBJ databases">
        <authorList>
            <person name="Tran Van P."/>
        </authorList>
    </citation>
    <scope>NUCLEOTIDE SEQUENCE</scope>
</reference>
<evidence type="ECO:0000313" key="1">
    <source>
        <dbReference type="EMBL" id="CAG2065755.1"/>
    </source>
</evidence>
<protein>
    <recommendedName>
        <fullName evidence="3">Macroglobulin domain-containing protein</fullName>
    </recommendedName>
</protein>
<feature type="non-terminal residue" evidence="1">
    <location>
        <position position="1"/>
    </location>
</feature>
<organism evidence="1 2">
    <name type="scientific">Timema podura</name>
    <name type="common">Walking stick</name>
    <dbReference type="NCBI Taxonomy" id="61482"/>
    <lineage>
        <taxon>Eukaryota</taxon>
        <taxon>Metazoa</taxon>
        <taxon>Ecdysozoa</taxon>
        <taxon>Arthropoda</taxon>
        <taxon>Hexapoda</taxon>
        <taxon>Insecta</taxon>
        <taxon>Pterygota</taxon>
        <taxon>Neoptera</taxon>
        <taxon>Polyneoptera</taxon>
        <taxon>Phasmatodea</taxon>
        <taxon>Timematodea</taxon>
        <taxon>Timematoidea</taxon>
        <taxon>Timematidae</taxon>
        <taxon>Timema</taxon>
    </lineage>
</organism>
<feature type="non-terminal residue" evidence="1">
    <location>
        <position position="184"/>
    </location>
</feature>
<dbReference type="PANTHER" id="PTHR11412">
    <property type="entry name" value="MACROGLOBULIN / COMPLEMENT"/>
    <property type="match status" value="1"/>
</dbReference>
<dbReference type="Gene3D" id="2.60.40.1940">
    <property type="match status" value="1"/>
</dbReference>
<evidence type="ECO:0008006" key="3">
    <source>
        <dbReference type="Google" id="ProtNLM"/>
    </source>
</evidence>
<dbReference type="Proteomes" id="UP001153148">
    <property type="component" value="Unassembled WGS sequence"/>
</dbReference>
<proteinExistence type="predicted"/>
<comment type="caution">
    <text evidence="1">The sequence shown here is derived from an EMBL/GenBank/DDBJ whole genome shotgun (WGS) entry which is preliminary data.</text>
</comment>
<dbReference type="EMBL" id="CAJPIN010046517">
    <property type="protein sequence ID" value="CAG2065755.1"/>
    <property type="molecule type" value="Genomic_DNA"/>
</dbReference>
<sequence length="184" mass="20753">VVSHKFKLPKLAKPGFWKIQVKAGEQIQEQPIRVEAYFPPQFEVHVLLPMYIVDSEEEIKATITAKSELQRTVTGNASLALYGRNFRNNDTFILIWQDKVFLVRSSSLVKTSGSHELVLPMETVRSLMNTIAGVELRLEAEVSEFLYGETVSGYSHTRIIDSSINIHFLGTAPKIFKPGMPFEG</sequence>
<evidence type="ECO:0000313" key="2">
    <source>
        <dbReference type="Proteomes" id="UP001153148"/>
    </source>
</evidence>
<dbReference type="PANTHER" id="PTHR11412:SF146">
    <property type="entry name" value="CD109 ANTIGEN"/>
    <property type="match status" value="1"/>
</dbReference>
<name>A0ABN7PI48_TIMPD</name>
<gene>
    <name evidence="1" type="ORF">TPAB3V08_LOCUS12698</name>
</gene>
<dbReference type="InterPro" id="IPR050473">
    <property type="entry name" value="A2M/Complement_sys"/>
</dbReference>